<proteinExistence type="predicted"/>
<dbReference type="PANTHER" id="PTHR46599">
    <property type="entry name" value="PIGGYBAC TRANSPOSABLE ELEMENT-DERIVED PROTEIN 4"/>
    <property type="match status" value="1"/>
</dbReference>
<evidence type="ECO:0000259" key="2">
    <source>
        <dbReference type="Pfam" id="PF13843"/>
    </source>
</evidence>
<dbReference type="AlphaFoldDB" id="A0A9Q1IB59"/>
<comment type="caution">
    <text evidence="3">The sequence shown here is derived from an EMBL/GenBank/DDBJ whole genome shotgun (WGS) entry which is preliminary data.</text>
</comment>
<accession>A0A9Q1IB59</accession>
<dbReference type="PANTHER" id="PTHR46599:SF3">
    <property type="entry name" value="PIGGYBAC TRANSPOSABLE ELEMENT-DERIVED PROTEIN 4"/>
    <property type="match status" value="1"/>
</dbReference>
<dbReference type="InterPro" id="IPR029526">
    <property type="entry name" value="PGBD"/>
</dbReference>
<dbReference type="OrthoDB" id="9986773at2759"/>
<dbReference type="EMBL" id="JAINUF010000022">
    <property type="protein sequence ID" value="KAJ8334020.1"/>
    <property type="molecule type" value="Genomic_DNA"/>
</dbReference>
<evidence type="ECO:0000256" key="1">
    <source>
        <dbReference type="SAM" id="MobiDB-lite"/>
    </source>
</evidence>
<evidence type="ECO:0000313" key="4">
    <source>
        <dbReference type="Proteomes" id="UP001152622"/>
    </source>
</evidence>
<keyword evidence="4" id="KW-1185">Reference proteome</keyword>
<dbReference type="Pfam" id="PF13843">
    <property type="entry name" value="DDE_Tnp_1_7"/>
    <property type="match status" value="1"/>
</dbReference>
<gene>
    <name evidence="3" type="ORF">SKAU_G00413390</name>
</gene>
<protein>
    <recommendedName>
        <fullName evidence="2">PiggyBac transposable element-derived protein domain-containing protein</fullName>
    </recommendedName>
</protein>
<evidence type="ECO:0000313" key="3">
    <source>
        <dbReference type="EMBL" id="KAJ8334020.1"/>
    </source>
</evidence>
<dbReference type="Proteomes" id="UP001152622">
    <property type="component" value="Chromosome 22"/>
</dbReference>
<feature type="domain" description="PiggyBac transposable element-derived protein" evidence="2">
    <location>
        <begin position="78"/>
        <end position="197"/>
    </location>
</feature>
<organism evidence="3 4">
    <name type="scientific">Synaphobranchus kaupii</name>
    <name type="common">Kaup's arrowtooth eel</name>
    <dbReference type="NCBI Taxonomy" id="118154"/>
    <lineage>
        <taxon>Eukaryota</taxon>
        <taxon>Metazoa</taxon>
        <taxon>Chordata</taxon>
        <taxon>Craniata</taxon>
        <taxon>Vertebrata</taxon>
        <taxon>Euteleostomi</taxon>
        <taxon>Actinopterygii</taxon>
        <taxon>Neopterygii</taxon>
        <taxon>Teleostei</taxon>
        <taxon>Anguilliformes</taxon>
        <taxon>Synaphobranchidae</taxon>
        <taxon>Synaphobranchus</taxon>
    </lineage>
</organism>
<feature type="region of interest" description="Disordered" evidence="1">
    <location>
        <begin position="223"/>
        <end position="249"/>
    </location>
</feature>
<sequence>MVTETKTYVEAICAITEFGPHARLQNWKPVDEEEICVFLAIQMSMGMSNKPKLSDYWSSNSDSLNWTPNYSRVMSRNRANRRGMPPQLRDMRLKPGDTPIFSTNPPLLTASFRDAGTVTVLCTEHDTTVISKRVRCKGPTGFRNIQKPLCIEEYNRYMGGVDRADQLCSYYDFKHRSMKWYQRYYHHVKEVALVNAYILFKESGNKLQASEFRERESLPGAYAAAQSGTSCGDGDRSEPSPWQTLLRGP</sequence>
<name>A0A9Q1IB59_SYNKA</name>
<reference evidence="3" key="1">
    <citation type="journal article" date="2023" name="Science">
        <title>Genome structures resolve the early diversification of teleost fishes.</title>
        <authorList>
            <person name="Parey E."/>
            <person name="Louis A."/>
            <person name="Montfort J."/>
            <person name="Bouchez O."/>
            <person name="Roques C."/>
            <person name="Iampietro C."/>
            <person name="Lluch J."/>
            <person name="Castinel A."/>
            <person name="Donnadieu C."/>
            <person name="Desvignes T."/>
            <person name="Floi Bucao C."/>
            <person name="Jouanno E."/>
            <person name="Wen M."/>
            <person name="Mejri S."/>
            <person name="Dirks R."/>
            <person name="Jansen H."/>
            <person name="Henkel C."/>
            <person name="Chen W.J."/>
            <person name="Zahm M."/>
            <person name="Cabau C."/>
            <person name="Klopp C."/>
            <person name="Thompson A.W."/>
            <person name="Robinson-Rechavi M."/>
            <person name="Braasch I."/>
            <person name="Lecointre G."/>
            <person name="Bobe J."/>
            <person name="Postlethwait J.H."/>
            <person name="Berthelot C."/>
            <person name="Roest Crollius H."/>
            <person name="Guiguen Y."/>
        </authorList>
    </citation>
    <scope>NUCLEOTIDE SEQUENCE</scope>
    <source>
        <strain evidence="3">WJC10195</strain>
    </source>
</reference>